<dbReference type="SUPFAM" id="SSF53335">
    <property type="entry name" value="S-adenosyl-L-methionine-dependent methyltransferases"/>
    <property type="match status" value="1"/>
</dbReference>
<gene>
    <name evidence="2" type="ORF">PCOR1329_LOCUS34140</name>
</gene>
<accession>A0ABN9T044</accession>
<dbReference type="PANTHER" id="PTHR14911">
    <property type="entry name" value="THUMP DOMAIN-CONTAINING"/>
    <property type="match status" value="1"/>
</dbReference>
<sequence>MAGRRGPLLPIPAEVPEDFALGALGPSTPLVAHPGLGATPEEAGGRLSAAGLGSVPAWCRPVAALSTGERSRAECALLLGDGALLDDFGAFTAAGQARGMAAALSRFVAAQGLRRVVVATVQEELVPWLSPDWVWLPGHGADTQRCLHRSGAPRLRPSVSFWPAQDREGAVACRPAPLGDHFVRSTPCGWTSASCAVEGHPALESIERQFDYRTKLVQAVRLPELPARLYAAGAAFSVGVLAGPSGTGKTTALRAFGSGGPPLDGSLAVGQQGCAAAAVCPGDPRLGARLLGLLGLAPSAAERGLASLSDGEGHLCRVAAALCGAPGGLAVVDEFGSRLDRGSRLRLCRGTRRALAGEAGGAVAARLVAATVHLEVAAWLCADWCLDTGSNVLWEAECPGDRAAPMASQQAAVASAGVGCKDPLFARPEVVLDVAWLDPGQARASWRLFARHHYLSGELSPAAECCEARWGGQPVAFAAVLPRQGAEGAPGVREHRLVCLPDFQGLGIGLGLSEFLGQRALSAGFFGAAPPQRYFSSTAHVGLGSARARSDRWRPTLFDGTSAARPGDNRTLFKHEYVGTGGNCSISRCSDGAPLPVAPPLEAARSAVRARRVEARSHAPAVVACPQEPSAEAAPEAALEVEVPPWPSFWATSPPGLEDVVASEAGQKLPWAQCDVVAGTGRVSLACRSSGGEAAQELSLAEQLRALLAPDRAYVQLAVLRGLGGGDGGLAALEALAAQPGLAQALRAAAATCASGEDAHSAPSFRVTCRRSGRRTLGSDEAAAALASGICASLGWRPLLQEFDLEVVLWLQPERSLLGMGLNARGRGSPRGALPPGRQATLEQLRPSLAYALLAKCMAGTPARAEILLDPMCGSNTVAEVASHSEFGKRLFCLCGDLAETAVIAAQRNLERLPLDGRARIDLLRWDSRRLPLRRFCADRIVAHPPAGKFLGAAPAARLYRAALAEFRRVLAPRGRGQSAEAAARLALLAADRAPAKGALKAGAAGAAADCEFALGSDLGIVWAQLGEVALPYEGGDTTLFLLGTRVKPLRPATPQKKFDVAQ</sequence>
<dbReference type="Gene3D" id="3.40.50.300">
    <property type="entry name" value="P-loop containing nucleotide triphosphate hydrolases"/>
    <property type="match status" value="1"/>
</dbReference>
<evidence type="ECO:0000313" key="2">
    <source>
        <dbReference type="EMBL" id="CAK0838115.1"/>
    </source>
</evidence>
<evidence type="ECO:0000259" key="1">
    <source>
        <dbReference type="Pfam" id="PF01170"/>
    </source>
</evidence>
<protein>
    <recommendedName>
        <fullName evidence="1">Ribosomal RNA large subunit methyltransferase K/L-like methyltransferase domain-containing protein</fullName>
    </recommendedName>
</protein>
<dbReference type="EMBL" id="CAUYUJ010014199">
    <property type="protein sequence ID" value="CAK0838115.1"/>
    <property type="molecule type" value="Genomic_DNA"/>
</dbReference>
<dbReference type="SUPFAM" id="SSF55729">
    <property type="entry name" value="Acyl-CoA N-acyltransferases (Nat)"/>
    <property type="match status" value="1"/>
</dbReference>
<comment type="caution">
    <text evidence="2">The sequence shown here is derived from an EMBL/GenBank/DDBJ whole genome shotgun (WGS) entry which is preliminary data.</text>
</comment>
<dbReference type="InterPro" id="IPR016181">
    <property type="entry name" value="Acyl_CoA_acyltransferase"/>
</dbReference>
<organism evidence="2 3">
    <name type="scientific">Prorocentrum cordatum</name>
    <dbReference type="NCBI Taxonomy" id="2364126"/>
    <lineage>
        <taxon>Eukaryota</taxon>
        <taxon>Sar</taxon>
        <taxon>Alveolata</taxon>
        <taxon>Dinophyceae</taxon>
        <taxon>Prorocentrales</taxon>
        <taxon>Prorocentraceae</taxon>
        <taxon>Prorocentrum</taxon>
    </lineage>
</organism>
<dbReference type="InterPro" id="IPR029063">
    <property type="entry name" value="SAM-dependent_MTases_sf"/>
</dbReference>
<evidence type="ECO:0000313" key="3">
    <source>
        <dbReference type="Proteomes" id="UP001189429"/>
    </source>
</evidence>
<dbReference type="InterPro" id="IPR027417">
    <property type="entry name" value="P-loop_NTPase"/>
</dbReference>
<dbReference type="Gene3D" id="3.30.2130.30">
    <property type="match status" value="1"/>
</dbReference>
<keyword evidence="3" id="KW-1185">Reference proteome</keyword>
<dbReference type="SUPFAM" id="SSF52540">
    <property type="entry name" value="P-loop containing nucleoside triphosphate hydrolases"/>
    <property type="match status" value="1"/>
</dbReference>
<dbReference type="Gene3D" id="3.40.50.150">
    <property type="entry name" value="Vaccinia Virus protein VP39"/>
    <property type="match status" value="1"/>
</dbReference>
<dbReference type="PANTHER" id="PTHR14911:SF13">
    <property type="entry name" value="TRNA (GUANINE(6)-N2)-METHYLTRANSFERASE THUMP3"/>
    <property type="match status" value="1"/>
</dbReference>
<feature type="domain" description="Ribosomal RNA large subunit methyltransferase K/L-like methyltransferase" evidence="1">
    <location>
        <begin position="844"/>
        <end position="984"/>
    </location>
</feature>
<reference evidence="2" key="1">
    <citation type="submission" date="2023-10" db="EMBL/GenBank/DDBJ databases">
        <authorList>
            <person name="Chen Y."/>
            <person name="Shah S."/>
            <person name="Dougan E. K."/>
            <person name="Thang M."/>
            <person name="Chan C."/>
        </authorList>
    </citation>
    <scope>NUCLEOTIDE SEQUENCE [LARGE SCALE GENOMIC DNA]</scope>
</reference>
<dbReference type="Proteomes" id="UP001189429">
    <property type="component" value="Unassembled WGS sequence"/>
</dbReference>
<proteinExistence type="predicted"/>
<dbReference type="CDD" id="cd00267">
    <property type="entry name" value="ABC_ATPase"/>
    <property type="match status" value="1"/>
</dbReference>
<name>A0ABN9T044_9DINO</name>
<dbReference type="InterPro" id="IPR000241">
    <property type="entry name" value="RlmKL-like_Mtase"/>
</dbReference>
<dbReference type="Pfam" id="PF01170">
    <property type="entry name" value="UPF0020"/>
    <property type="match status" value="1"/>
</dbReference>